<feature type="compositionally biased region" description="Polar residues" evidence="1">
    <location>
        <begin position="1"/>
        <end position="11"/>
    </location>
</feature>
<gene>
    <name evidence="2" type="ORF">FWK35_00034611</name>
</gene>
<sequence length="117" mass="12794">MTTESTDQPLQSAGPLFTDPNTRYRCKSNDPSCSHGVVARPTTAVNMNQVPKGYCYSTDNNQIVNSECDKSYHCPNSTAVVTLTNNIVSTPAAFVSSITVPAGWRRIHNKGVINYIR</sequence>
<dbReference type="AlphaFoldDB" id="A0A6G0YNF3"/>
<keyword evidence="3" id="KW-1185">Reference proteome</keyword>
<feature type="region of interest" description="Disordered" evidence="1">
    <location>
        <begin position="1"/>
        <end position="21"/>
    </location>
</feature>
<evidence type="ECO:0000313" key="2">
    <source>
        <dbReference type="EMBL" id="KAF0759203.1"/>
    </source>
</evidence>
<evidence type="ECO:0000313" key="3">
    <source>
        <dbReference type="Proteomes" id="UP000478052"/>
    </source>
</evidence>
<name>A0A6G0YNF3_APHCR</name>
<protein>
    <submittedName>
        <fullName evidence="2">Putative mediator of RNA polymerase II transcription subunit 26</fullName>
    </submittedName>
</protein>
<organism evidence="2 3">
    <name type="scientific">Aphis craccivora</name>
    <name type="common">Cowpea aphid</name>
    <dbReference type="NCBI Taxonomy" id="307492"/>
    <lineage>
        <taxon>Eukaryota</taxon>
        <taxon>Metazoa</taxon>
        <taxon>Ecdysozoa</taxon>
        <taxon>Arthropoda</taxon>
        <taxon>Hexapoda</taxon>
        <taxon>Insecta</taxon>
        <taxon>Pterygota</taxon>
        <taxon>Neoptera</taxon>
        <taxon>Paraneoptera</taxon>
        <taxon>Hemiptera</taxon>
        <taxon>Sternorrhyncha</taxon>
        <taxon>Aphidomorpha</taxon>
        <taxon>Aphidoidea</taxon>
        <taxon>Aphididae</taxon>
        <taxon>Aphidini</taxon>
        <taxon>Aphis</taxon>
        <taxon>Aphis</taxon>
    </lineage>
</organism>
<evidence type="ECO:0000256" key="1">
    <source>
        <dbReference type="SAM" id="MobiDB-lite"/>
    </source>
</evidence>
<proteinExistence type="predicted"/>
<dbReference type="OrthoDB" id="6590626at2759"/>
<reference evidence="2 3" key="1">
    <citation type="submission" date="2019-08" db="EMBL/GenBank/DDBJ databases">
        <title>Whole genome of Aphis craccivora.</title>
        <authorList>
            <person name="Voronova N.V."/>
            <person name="Shulinski R.S."/>
            <person name="Bandarenka Y.V."/>
            <person name="Zhorov D.G."/>
            <person name="Warner D."/>
        </authorList>
    </citation>
    <scope>NUCLEOTIDE SEQUENCE [LARGE SCALE GENOMIC DNA]</scope>
    <source>
        <strain evidence="2">180601</strain>
        <tissue evidence="2">Whole Body</tissue>
    </source>
</reference>
<comment type="caution">
    <text evidence="2">The sequence shown here is derived from an EMBL/GenBank/DDBJ whole genome shotgun (WGS) entry which is preliminary data.</text>
</comment>
<dbReference type="Proteomes" id="UP000478052">
    <property type="component" value="Unassembled WGS sequence"/>
</dbReference>
<accession>A0A6G0YNF3</accession>
<dbReference type="EMBL" id="VUJU01003070">
    <property type="protein sequence ID" value="KAF0759203.1"/>
    <property type="molecule type" value="Genomic_DNA"/>
</dbReference>